<organism evidence="9">
    <name type="scientific">Capra hircus</name>
    <name type="common">Goat</name>
    <dbReference type="NCBI Taxonomy" id="9925"/>
    <lineage>
        <taxon>Eukaryota</taxon>
        <taxon>Metazoa</taxon>
        <taxon>Chordata</taxon>
        <taxon>Craniata</taxon>
        <taxon>Vertebrata</taxon>
        <taxon>Euteleostomi</taxon>
        <taxon>Mammalia</taxon>
        <taxon>Eutheria</taxon>
        <taxon>Laurasiatheria</taxon>
        <taxon>Artiodactyla</taxon>
        <taxon>Ruminantia</taxon>
        <taxon>Pecora</taxon>
        <taxon>Bovidae</taxon>
        <taxon>Caprinae</taxon>
        <taxon>Capra</taxon>
    </lineage>
</organism>
<feature type="domain" description="Ubiquitin fusion degradation protein UFD1 N-terminal subdomain 1" evidence="7">
    <location>
        <begin position="14"/>
        <end position="112"/>
    </location>
</feature>
<feature type="domain" description="Ubiquitin fusion degradation protein UFD1 N-terminal subdomain 2" evidence="8">
    <location>
        <begin position="115"/>
        <end position="189"/>
    </location>
</feature>
<evidence type="ECO:0000256" key="5">
    <source>
        <dbReference type="ARBA" id="ARBA00072593"/>
    </source>
</evidence>
<evidence type="ECO:0000256" key="4">
    <source>
        <dbReference type="ARBA" id="ARBA00060618"/>
    </source>
</evidence>
<feature type="region of interest" description="Disordered" evidence="6">
    <location>
        <begin position="322"/>
        <end position="356"/>
    </location>
</feature>
<evidence type="ECO:0000259" key="7">
    <source>
        <dbReference type="Pfam" id="PF03152"/>
    </source>
</evidence>
<sequence>MFDHPIPRVFQNRFSTQYRCFSVSMLAGPNDRSDVEKGGKIIMPPSALDQLSRLNITYPMLFKLTNKNSDRVTHCGVLEFVADEGICYLPHWMMQNLLLEEGGLVQVESVNLQVATYSKFQPQSPDFLDITNPKAVLENALRNFACLTTGDVIAINYNEKIYELRVMETKPDKAVSIIECDMNVDFDAPLGYKEPERQAQHEEAAEGEADHSGYTGELGFRVSAAPCLSGTPQGPQPGRGTPHMCTWHLSLQTLLYPLSAGSSQQLPGSPDFIKLLAYQKVAIVLQTRTSPSGLTSRDLCCGLWTVSRGTWWPPALLPPLGERGSVGEAQPGPGKQAAELSHGQPVPWVARRRGLP</sequence>
<name>A0A8C2S3T1_CAPHI</name>
<evidence type="ECO:0000256" key="3">
    <source>
        <dbReference type="ARBA" id="ARBA00058252"/>
    </source>
</evidence>
<dbReference type="GO" id="GO:0036501">
    <property type="term" value="C:UFD1-NPL4 complex"/>
    <property type="evidence" value="ECO:0007669"/>
    <property type="project" value="UniProtKB-ARBA"/>
</dbReference>
<dbReference type="Gene3D" id="2.40.40.50">
    <property type="entry name" value="Ubiquitin fusion degradation protein UFD1, N-terminal domain"/>
    <property type="match status" value="1"/>
</dbReference>
<evidence type="ECO:0000256" key="1">
    <source>
        <dbReference type="ARBA" id="ARBA00006043"/>
    </source>
</evidence>
<evidence type="ECO:0000256" key="2">
    <source>
        <dbReference type="ARBA" id="ARBA00022786"/>
    </source>
</evidence>
<dbReference type="Gene3D" id="3.10.330.10">
    <property type="match status" value="1"/>
</dbReference>
<dbReference type="PANTHER" id="PTHR12555:SF13">
    <property type="entry name" value="UBIQUITIN RECOGNITION FACTOR IN ER-ASSOCIATED DEGRADATION PROTEIN 1"/>
    <property type="match status" value="1"/>
</dbReference>
<dbReference type="InterPro" id="IPR055417">
    <property type="entry name" value="UFD1_N1"/>
</dbReference>
<dbReference type="Pfam" id="PF24842">
    <property type="entry name" value="UFD1_N2"/>
    <property type="match status" value="1"/>
</dbReference>
<dbReference type="GO" id="GO:0030970">
    <property type="term" value="P:retrograde protein transport, ER to cytosol"/>
    <property type="evidence" value="ECO:0007669"/>
    <property type="project" value="UniProtKB-ARBA"/>
</dbReference>
<reference evidence="9" key="1">
    <citation type="submission" date="2025-08" db="UniProtKB">
        <authorList>
            <consortium name="Ensembl"/>
        </authorList>
    </citation>
    <scope>IDENTIFICATION</scope>
</reference>
<dbReference type="GO" id="GO:0031593">
    <property type="term" value="F:polyubiquitin modification-dependent protein binding"/>
    <property type="evidence" value="ECO:0007669"/>
    <property type="project" value="TreeGrafter"/>
</dbReference>
<dbReference type="Ensembl" id="ENSCHIT00010052426.1">
    <property type="protein sequence ID" value="ENSCHIP00010037367.1"/>
    <property type="gene ID" value="ENSCHIG00010027642.1"/>
</dbReference>
<keyword evidence="2" id="KW-0833">Ubl conjugation pathway</keyword>
<evidence type="ECO:0000256" key="6">
    <source>
        <dbReference type="SAM" id="MobiDB-lite"/>
    </source>
</evidence>
<comment type="pathway">
    <text evidence="4">Protein degradation; proteasomal ubiquitin-dependent pathway.</text>
</comment>
<dbReference type="FunFam" id="3.10.330.10:FF:000002">
    <property type="entry name" value="ubiquitin fusion degradation protein 1 homolog"/>
    <property type="match status" value="1"/>
</dbReference>
<protein>
    <recommendedName>
        <fullName evidence="5">Ubiquitin recognition factor in ER-associated degradation protein 1</fullName>
    </recommendedName>
</protein>
<proteinExistence type="inferred from homology"/>
<evidence type="ECO:0000259" key="8">
    <source>
        <dbReference type="Pfam" id="PF24842"/>
    </source>
</evidence>
<dbReference type="FunFam" id="2.40.40.50:FF:000001">
    <property type="entry name" value="Ubiquitin fusion degradation protein 1 homolog"/>
    <property type="match status" value="1"/>
</dbReference>
<dbReference type="InterPro" id="IPR055418">
    <property type="entry name" value="UFD1_N2"/>
</dbReference>
<dbReference type="Pfam" id="PF03152">
    <property type="entry name" value="UFD1_N1"/>
    <property type="match status" value="1"/>
</dbReference>
<accession>A0A8C2S3T1</accession>
<dbReference type="AlphaFoldDB" id="A0A8C2S3T1"/>
<evidence type="ECO:0000313" key="9">
    <source>
        <dbReference type="Ensembl" id="ENSCHIP00010037367.1"/>
    </source>
</evidence>
<dbReference type="PANTHER" id="PTHR12555">
    <property type="entry name" value="UBIQUITIN FUSION DEGRADATON PROTEIN 1"/>
    <property type="match status" value="1"/>
</dbReference>
<dbReference type="InterPro" id="IPR004854">
    <property type="entry name" value="Ufd1-like"/>
</dbReference>
<dbReference type="GO" id="GO:0034098">
    <property type="term" value="C:VCP-NPL4-UFD1 AAA ATPase complex"/>
    <property type="evidence" value="ECO:0007669"/>
    <property type="project" value="TreeGrafter"/>
</dbReference>
<dbReference type="InterPro" id="IPR042299">
    <property type="entry name" value="Ufd1-like_Nn"/>
</dbReference>
<dbReference type="GO" id="GO:0006511">
    <property type="term" value="P:ubiquitin-dependent protein catabolic process"/>
    <property type="evidence" value="ECO:0007669"/>
    <property type="project" value="InterPro"/>
</dbReference>
<comment type="function">
    <text evidence="3">Essential component of the ubiquitin-dependent proteolytic pathway which degrades ubiquitin fusion proteins. The ternary complex containing UFD1, VCP and NPLOC4 binds ubiquitinated proteins and is necessary for the export of misfolded proteins from the ER to the cytoplasm, where they are degraded by the proteasome. The NPLOC4-UFD1-VCP complex regulates spindle disassembly at the end of mitosis and is necessary for the formation of a closed nuclear envelope. It may be involved in the development of some ectoderm-derived structures. Acts as a negative regulator of type I interferon production via the complex formed with VCP and NPLOC4, which binds to RIGI and recruits RNF125 to promote ubiquitination and degradation of RIGI.</text>
</comment>
<comment type="similarity">
    <text evidence="1">Belongs to the UFD1 family.</text>
</comment>